<evidence type="ECO:0000313" key="3">
    <source>
        <dbReference type="Proteomes" id="UP000324222"/>
    </source>
</evidence>
<gene>
    <name evidence="2" type="ORF">E2C01_027078</name>
</gene>
<dbReference type="EMBL" id="VSRR010002890">
    <property type="protein sequence ID" value="MPC33719.1"/>
    <property type="molecule type" value="Genomic_DNA"/>
</dbReference>
<comment type="caution">
    <text evidence="2">The sequence shown here is derived from an EMBL/GenBank/DDBJ whole genome shotgun (WGS) entry which is preliminary data.</text>
</comment>
<accession>A0A5B7EKP6</accession>
<evidence type="ECO:0000313" key="2">
    <source>
        <dbReference type="EMBL" id="MPC33719.1"/>
    </source>
</evidence>
<sequence length="122" mass="13358">MGTNNMSFGKTLYTAQLGRHDKVNTHLIDVLIDESWGNNTVFGNILQHSGHIFPLNELQLSGVVATAGQCHGGEGIPVWVVLLSGLVVEGLRYTGNITTKRKGRKGQSLTREPKAKRKSYLD</sequence>
<dbReference type="Proteomes" id="UP000324222">
    <property type="component" value="Unassembled WGS sequence"/>
</dbReference>
<reference evidence="2 3" key="1">
    <citation type="submission" date="2019-05" db="EMBL/GenBank/DDBJ databases">
        <title>Another draft genome of Portunus trituberculatus and its Hox gene families provides insights of decapod evolution.</title>
        <authorList>
            <person name="Jeong J.-H."/>
            <person name="Song I."/>
            <person name="Kim S."/>
            <person name="Choi T."/>
            <person name="Kim D."/>
            <person name="Ryu S."/>
            <person name="Kim W."/>
        </authorList>
    </citation>
    <scope>NUCLEOTIDE SEQUENCE [LARGE SCALE GENOMIC DNA]</scope>
    <source>
        <tissue evidence="2">Muscle</tissue>
    </source>
</reference>
<evidence type="ECO:0000256" key="1">
    <source>
        <dbReference type="SAM" id="MobiDB-lite"/>
    </source>
</evidence>
<dbReference type="AlphaFoldDB" id="A0A5B7EKP6"/>
<organism evidence="2 3">
    <name type="scientific">Portunus trituberculatus</name>
    <name type="common">Swimming crab</name>
    <name type="synonym">Neptunus trituberculatus</name>
    <dbReference type="NCBI Taxonomy" id="210409"/>
    <lineage>
        <taxon>Eukaryota</taxon>
        <taxon>Metazoa</taxon>
        <taxon>Ecdysozoa</taxon>
        <taxon>Arthropoda</taxon>
        <taxon>Crustacea</taxon>
        <taxon>Multicrustacea</taxon>
        <taxon>Malacostraca</taxon>
        <taxon>Eumalacostraca</taxon>
        <taxon>Eucarida</taxon>
        <taxon>Decapoda</taxon>
        <taxon>Pleocyemata</taxon>
        <taxon>Brachyura</taxon>
        <taxon>Eubrachyura</taxon>
        <taxon>Portunoidea</taxon>
        <taxon>Portunidae</taxon>
        <taxon>Portuninae</taxon>
        <taxon>Portunus</taxon>
    </lineage>
</organism>
<name>A0A5B7EKP6_PORTR</name>
<feature type="region of interest" description="Disordered" evidence="1">
    <location>
        <begin position="99"/>
        <end position="122"/>
    </location>
</feature>
<protein>
    <submittedName>
        <fullName evidence="2">Uncharacterized protein</fullName>
    </submittedName>
</protein>
<keyword evidence="3" id="KW-1185">Reference proteome</keyword>
<proteinExistence type="predicted"/>